<dbReference type="PANTHER" id="PTHR30249:SF0">
    <property type="entry name" value="PLASTIDAL GLYCOLATE_GLYCERATE TRANSLOCATOR 1, CHLOROPLASTIC"/>
    <property type="match status" value="1"/>
</dbReference>
<evidence type="ECO:0000256" key="3">
    <source>
        <dbReference type="ARBA" id="ARBA00022989"/>
    </source>
</evidence>
<keyword evidence="2 5" id="KW-0812">Transmembrane</keyword>
<keyword evidence="3 5" id="KW-1133">Transmembrane helix</keyword>
<evidence type="ECO:0000256" key="5">
    <source>
        <dbReference type="SAM" id="Phobius"/>
    </source>
</evidence>
<comment type="caution">
    <text evidence="6">The sequence shown here is derived from an EMBL/GenBank/DDBJ whole genome shotgun (WGS) entry which is preliminary data.</text>
</comment>
<protein>
    <submittedName>
        <fullName evidence="6">CidB/LrgB family autolysis modulator</fullName>
    </submittedName>
</protein>
<evidence type="ECO:0000256" key="2">
    <source>
        <dbReference type="ARBA" id="ARBA00022692"/>
    </source>
</evidence>
<dbReference type="EMBL" id="PHFL01000030">
    <property type="protein sequence ID" value="RFM24665.1"/>
    <property type="molecule type" value="Genomic_DNA"/>
</dbReference>
<dbReference type="Pfam" id="PF04172">
    <property type="entry name" value="LrgB"/>
    <property type="match status" value="1"/>
</dbReference>
<gene>
    <name evidence="6" type="ORF">D0433_04495</name>
</gene>
<feature type="transmembrane region" description="Helical" evidence="5">
    <location>
        <begin position="35"/>
        <end position="55"/>
    </location>
</feature>
<organism evidence="6 7">
    <name type="scientific">Candidatus Thermochlorobacter aerophilus</name>
    <dbReference type="NCBI Taxonomy" id="1868324"/>
    <lineage>
        <taxon>Bacteria</taxon>
        <taxon>Pseudomonadati</taxon>
        <taxon>Chlorobiota</taxon>
        <taxon>Chlorobiia</taxon>
        <taxon>Chlorobiales</taxon>
        <taxon>Candidatus Thermochlorobacteriaceae</taxon>
        <taxon>Candidatus Thermochlorobacter</taxon>
    </lineage>
</organism>
<evidence type="ECO:0000313" key="7">
    <source>
        <dbReference type="Proteomes" id="UP000266389"/>
    </source>
</evidence>
<accession>A0A395M1K3</accession>
<evidence type="ECO:0000313" key="6">
    <source>
        <dbReference type="EMBL" id="RFM24665.1"/>
    </source>
</evidence>
<proteinExistence type="predicted"/>
<dbReference type="AlphaFoldDB" id="A0A395M1K3"/>
<feature type="transmembrane region" description="Helical" evidence="5">
    <location>
        <begin position="149"/>
        <end position="175"/>
    </location>
</feature>
<dbReference type="PANTHER" id="PTHR30249">
    <property type="entry name" value="PUTATIVE SEROTONIN TRANSPORTER"/>
    <property type="match status" value="1"/>
</dbReference>
<dbReference type="Proteomes" id="UP000266389">
    <property type="component" value="Unassembled WGS sequence"/>
</dbReference>
<comment type="subcellular location">
    <subcellularLocation>
        <location evidence="1">Membrane</location>
        <topology evidence="1">Multi-pass membrane protein</topology>
    </subcellularLocation>
</comment>
<reference evidence="6 7" key="1">
    <citation type="journal article" date="2011" name="ISME J.">
        <title>Community ecology of hot spring cyanobacterial mats: predominant populations and their functional potential.</title>
        <authorList>
            <person name="Klatt C.G."/>
            <person name="Wood J.M."/>
            <person name="Rusch D.B."/>
            <person name="Bateson M.M."/>
            <person name="Hamamura N."/>
            <person name="Heidelberg J.F."/>
            <person name="Grossman A.R."/>
            <person name="Bhaya D."/>
            <person name="Cohan F.M."/>
            <person name="Kuhl M."/>
            <person name="Bryant D.A."/>
            <person name="Ward D.M."/>
        </authorList>
    </citation>
    <scope>NUCLEOTIDE SEQUENCE [LARGE SCALE GENOMIC DNA]</scope>
    <source>
        <strain evidence="6">OS</strain>
    </source>
</reference>
<feature type="transmembrane region" description="Helical" evidence="5">
    <location>
        <begin position="96"/>
        <end position="118"/>
    </location>
</feature>
<feature type="transmembrane region" description="Helical" evidence="5">
    <location>
        <begin position="12"/>
        <end position="29"/>
    </location>
</feature>
<name>A0A395M1K3_9BACT</name>
<dbReference type="GO" id="GO:0016020">
    <property type="term" value="C:membrane"/>
    <property type="evidence" value="ECO:0007669"/>
    <property type="project" value="UniProtKB-SubCell"/>
</dbReference>
<evidence type="ECO:0000256" key="4">
    <source>
        <dbReference type="ARBA" id="ARBA00023136"/>
    </source>
</evidence>
<keyword evidence="4 5" id="KW-0472">Membrane</keyword>
<sequence length="238" mass="24865">MQDLSSIFTSRIFFVALTLLVFVIAQWLYGRTKFLLFNPVLVSIAVLIAWLKAFNIRYETYMSGGELISFFLSPAVVALAVPLYERLPDIKAQRVSILLAIFAGAVVGIITAAGLAALLGASHTLVVTIAPKSATAPIALAITEKLGGLSALAAAFSVATGVLGGAIGLPFLKLLRIHSRRAIGLALGAAAHAVGTARAMEEGEIEGAFAGLALSLCGILTAVLTPLFIKLFLSLVDM</sequence>
<feature type="transmembrane region" description="Helical" evidence="5">
    <location>
        <begin position="212"/>
        <end position="233"/>
    </location>
</feature>
<dbReference type="InterPro" id="IPR007300">
    <property type="entry name" value="CidB/LrgB"/>
</dbReference>
<evidence type="ECO:0000256" key="1">
    <source>
        <dbReference type="ARBA" id="ARBA00004141"/>
    </source>
</evidence>
<feature type="transmembrane region" description="Helical" evidence="5">
    <location>
        <begin position="67"/>
        <end position="84"/>
    </location>
</feature>